<evidence type="ECO:0000256" key="1">
    <source>
        <dbReference type="SAM" id="MobiDB-lite"/>
    </source>
</evidence>
<protein>
    <submittedName>
        <fullName evidence="2">Uncharacterized protein</fullName>
    </submittedName>
</protein>
<accession>A0A1Q9CVS9</accession>
<reference evidence="2 3" key="1">
    <citation type="submission" date="2016-02" db="EMBL/GenBank/DDBJ databases">
        <title>Genome analysis of coral dinoflagellate symbionts highlights evolutionary adaptations to a symbiotic lifestyle.</title>
        <authorList>
            <person name="Aranda M."/>
            <person name="Li Y."/>
            <person name="Liew Y.J."/>
            <person name="Baumgarten S."/>
            <person name="Simakov O."/>
            <person name="Wilson M."/>
            <person name="Piel J."/>
            <person name="Ashoor H."/>
            <person name="Bougouffa S."/>
            <person name="Bajic V.B."/>
            <person name="Ryu T."/>
            <person name="Ravasi T."/>
            <person name="Bayer T."/>
            <person name="Micklem G."/>
            <person name="Kim H."/>
            <person name="Bhak J."/>
            <person name="Lajeunesse T.C."/>
            <person name="Voolstra C.R."/>
        </authorList>
    </citation>
    <scope>NUCLEOTIDE SEQUENCE [LARGE SCALE GENOMIC DNA]</scope>
    <source>
        <strain evidence="2 3">CCMP2467</strain>
    </source>
</reference>
<dbReference type="EMBL" id="LSRX01000885">
    <property type="protein sequence ID" value="OLP87031.1"/>
    <property type="molecule type" value="Genomic_DNA"/>
</dbReference>
<proteinExistence type="predicted"/>
<keyword evidence="3" id="KW-1185">Reference proteome</keyword>
<name>A0A1Q9CVS9_SYMMI</name>
<evidence type="ECO:0000313" key="2">
    <source>
        <dbReference type="EMBL" id="OLP87031.1"/>
    </source>
</evidence>
<feature type="region of interest" description="Disordered" evidence="1">
    <location>
        <begin position="1"/>
        <end position="20"/>
    </location>
</feature>
<dbReference type="AlphaFoldDB" id="A0A1Q9CVS9"/>
<dbReference type="Proteomes" id="UP000186817">
    <property type="component" value="Unassembled WGS sequence"/>
</dbReference>
<gene>
    <name evidence="2" type="ORF">AK812_SmicGene31794</name>
</gene>
<sequence>MAQVDPARSPASCSPEDGSTHDRALRLVESRLLALGSDLAHCSVAFSGFRLQGHMPGMVHCSRGVEDQPNPSLSDPDVANYYLGIFMRKKLGWEG</sequence>
<evidence type="ECO:0000313" key="3">
    <source>
        <dbReference type="Proteomes" id="UP000186817"/>
    </source>
</evidence>
<organism evidence="2 3">
    <name type="scientific">Symbiodinium microadriaticum</name>
    <name type="common">Dinoflagellate</name>
    <name type="synonym">Zooxanthella microadriatica</name>
    <dbReference type="NCBI Taxonomy" id="2951"/>
    <lineage>
        <taxon>Eukaryota</taxon>
        <taxon>Sar</taxon>
        <taxon>Alveolata</taxon>
        <taxon>Dinophyceae</taxon>
        <taxon>Suessiales</taxon>
        <taxon>Symbiodiniaceae</taxon>
        <taxon>Symbiodinium</taxon>
    </lineage>
</organism>
<comment type="caution">
    <text evidence="2">The sequence shown here is derived from an EMBL/GenBank/DDBJ whole genome shotgun (WGS) entry which is preliminary data.</text>
</comment>